<dbReference type="RefSeq" id="WP_153924968.1">
    <property type="nucleotide sequence ID" value="NZ_JACRWE010000004.1"/>
</dbReference>
<feature type="transmembrane region" description="Helical" evidence="2">
    <location>
        <begin position="12"/>
        <end position="31"/>
    </location>
</feature>
<dbReference type="InterPro" id="IPR001611">
    <property type="entry name" value="Leu-rich_rpt"/>
</dbReference>
<dbReference type="SUPFAM" id="SSF52058">
    <property type="entry name" value="L domain-like"/>
    <property type="match status" value="1"/>
</dbReference>
<feature type="compositionally biased region" description="Acidic residues" evidence="1">
    <location>
        <begin position="314"/>
        <end position="326"/>
    </location>
</feature>
<dbReference type="EMBL" id="JACRWE010000004">
    <property type="protein sequence ID" value="MBC5997319.1"/>
    <property type="molecule type" value="Genomic_DNA"/>
</dbReference>
<dbReference type="PROSITE" id="PS51450">
    <property type="entry name" value="LRR"/>
    <property type="match status" value="2"/>
</dbReference>
<keyword evidence="2" id="KW-0812">Transmembrane</keyword>
<evidence type="ECO:0008006" key="5">
    <source>
        <dbReference type="Google" id="ProtNLM"/>
    </source>
</evidence>
<feature type="region of interest" description="Disordered" evidence="1">
    <location>
        <begin position="37"/>
        <end position="93"/>
    </location>
</feature>
<feature type="region of interest" description="Disordered" evidence="1">
    <location>
        <begin position="296"/>
        <end position="337"/>
    </location>
</feature>
<accession>A0ABR7JR19</accession>
<dbReference type="Proteomes" id="UP000609849">
    <property type="component" value="Unassembled WGS sequence"/>
</dbReference>
<keyword evidence="2" id="KW-1133">Transmembrane helix</keyword>
<comment type="caution">
    <text evidence="3">The sequence shown here is derived from an EMBL/GenBank/DDBJ whole genome shotgun (WGS) entry which is preliminary data.</text>
</comment>
<gene>
    <name evidence="3" type="ORF">H8923_11135</name>
</gene>
<reference evidence="3 4" key="1">
    <citation type="submission" date="2020-08" db="EMBL/GenBank/DDBJ databases">
        <authorList>
            <person name="Liu C."/>
            <person name="Sun Q."/>
        </authorList>
    </citation>
    <scope>NUCLEOTIDE SEQUENCE [LARGE SCALE GENOMIC DNA]</scope>
    <source>
        <strain evidence="3 4">NSJ-18</strain>
    </source>
</reference>
<organism evidence="3 4">
    <name type="scientific">Romboutsia faecis</name>
    <dbReference type="NCBI Taxonomy" id="2764597"/>
    <lineage>
        <taxon>Bacteria</taxon>
        <taxon>Bacillati</taxon>
        <taxon>Bacillota</taxon>
        <taxon>Clostridia</taxon>
        <taxon>Peptostreptococcales</taxon>
        <taxon>Peptostreptococcaceae</taxon>
        <taxon>Romboutsia</taxon>
    </lineage>
</organism>
<dbReference type="InterPro" id="IPR032675">
    <property type="entry name" value="LRR_dom_sf"/>
</dbReference>
<dbReference type="InterPro" id="IPR013783">
    <property type="entry name" value="Ig-like_fold"/>
</dbReference>
<proteinExistence type="predicted"/>
<feature type="compositionally biased region" description="Acidic residues" evidence="1">
    <location>
        <begin position="62"/>
        <end position="72"/>
    </location>
</feature>
<evidence type="ECO:0000256" key="2">
    <source>
        <dbReference type="SAM" id="Phobius"/>
    </source>
</evidence>
<protein>
    <recommendedName>
        <fullName evidence="5">Pesticidal crystal protein Cry22Aa Ig-like domain-containing protein</fullName>
    </recommendedName>
</protein>
<dbReference type="Gene3D" id="2.60.40.10">
    <property type="entry name" value="Immunoglobulins"/>
    <property type="match status" value="1"/>
</dbReference>
<feature type="compositionally biased region" description="Polar residues" evidence="1">
    <location>
        <begin position="37"/>
        <end position="51"/>
    </location>
</feature>
<feature type="compositionally biased region" description="Polar residues" evidence="1">
    <location>
        <begin position="73"/>
        <end position="91"/>
    </location>
</feature>
<keyword evidence="4" id="KW-1185">Reference proteome</keyword>
<sequence length="494" mass="54360">MKQDFKNITITLILSIVIISQYNLANVYALFENPPSQEQTIESPNTSTDSNDVIHDDTSTTLDEDNYSEEDNIPSNSVESVQTEDNSTIDNPTPIEIRDVNLVSAINNALGIDGSTEVINSSNILSLEELDASNLGITDLSGLESAKNLSLLNLSDNNIKDVTPLSSLDNLNGLFLNNNNIIDLSPVANIAQKIITTYGTDDTKYGFQAYNQTYTLETIKSDKGSDITLILGGDISQPINMYKETANIESINPSGNIDGTKISLTNIQESSEYQIKFFEIEGWSFTYYLGIEINNSDSQKPNDTDKPIPPDNNNEPDEPATPDNNDEPNNNNTTIVDIDNNSNNTIVDNDITVITKIKNVINKNTFISKLSKIKINAKDQSLYVGDLFEPMKNVTAIDSDGSDITKNIIVSDNTVVTNKNNIATQSGQYKVTYEVTGKSRETVHKTINISVYNYGEEKVENVKTGDNSIIIFCALGIIAILALIVVNIILRKRK</sequence>
<keyword evidence="2" id="KW-0472">Membrane</keyword>
<dbReference type="Gene3D" id="3.80.10.10">
    <property type="entry name" value="Ribonuclease Inhibitor"/>
    <property type="match status" value="1"/>
</dbReference>
<feature type="compositionally biased region" description="Low complexity" evidence="1">
    <location>
        <begin position="327"/>
        <end position="337"/>
    </location>
</feature>
<evidence type="ECO:0000313" key="3">
    <source>
        <dbReference type="EMBL" id="MBC5997319.1"/>
    </source>
</evidence>
<feature type="transmembrane region" description="Helical" evidence="2">
    <location>
        <begin position="469"/>
        <end position="490"/>
    </location>
</feature>
<evidence type="ECO:0000256" key="1">
    <source>
        <dbReference type="SAM" id="MobiDB-lite"/>
    </source>
</evidence>
<name>A0ABR7JR19_9FIRM</name>
<evidence type="ECO:0000313" key="4">
    <source>
        <dbReference type="Proteomes" id="UP000609849"/>
    </source>
</evidence>